<evidence type="ECO:0000256" key="8">
    <source>
        <dbReference type="SAM" id="MobiDB-lite"/>
    </source>
</evidence>
<feature type="compositionally biased region" description="Basic and acidic residues" evidence="8">
    <location>
        <begin position="238"/>
        <end position="247"/>
    </location>
</feature>
<comment type="function">
    <text evidence="7">Involved in DNA repair and RecF pathway recombination.</text>
</comment>
<proteinExistence type="inferred from homology"/>
<comment type="caution">
    <text evidence="10">The sequence shown here is derived from an EMBL/GenBank/DDBJ whole genome shotgun (WGS) entry which is preliminary data.</text>
</comment>
<accession>A0ABV6K1I4</accession>
<keyword evidence="3 7" id="KW-0227">DNA damage</keyword>
<protein>
    <recommendedName>
        <fullName evidence="2 7">DNA repair protein RecO</fullName>
    </recommendedName>
    <alternativeName>
        <fullName evidence="6 7">Recombination protein O</fullName>
    </alternativeName>
</protein>
<evidence type="ECO:0000256" key="5">
    <source>
        <dbReference type="ARBA" id="ARBA00023204"/>
    </source>
</evidence>
<feature type="domain" description="DNA replication/recombination mediator RecO N-terminal" evidence="9">
    <location>
        <begin position="1"/>
        <end position="75"/>
    </location>
</feature>
<dbReference type="RefSeq" id="WP_377046182.1">
    <property type="nucleotide sequence ID" value="NZ_JBHLUN010000015.1"/>
</dbReference>
<dbReference type="EMBL" id="JBHLUN010000015">
    <property type="protein sequence ID" value="MFC0410431.1"/>
    <property type="molecule type" value="Genomic_DNA"/>
</dbReference>
<dbReference type="Gene3D" id="2.40.50.140">
    <property type="entry name" value="Nucleic acid-binding proteins"/>
    <property type="match status" value="1"/>
</dbReference>
<comment type="similarity">
    <text evidence="1 7">Belongs to the RecO family.</text>
</comment>
<evidence type="ECO:0000256" key="2">
    <source>
        <dbReference type="ARBA" id="ARBA00021310"/>
    </source>
</evidence>
<evidence type="ECO:0000256" key="1">
    <source>
        <dbReference type="ARBA" id="ARBA00007452"/>
    </source>
</evidence>
<sequence>MEWEAPAIVLDARTYGEGGAIVTLLTEDHGRHAGLVRGGSSRAQAALWQQGNLVEVRWVARLADQLGNLTGELVHPTAALVLEDALALALLTGACAVAAEALPEREAYPALFRGLLPVIAHLAAGVETVLPDYLRWEVSLLRDLGYGLDLERCAATGVQEGLTHVSPRSGRAVSAEAAAPYADRLLTLPGFLMDRAAPSGWADWDAALRLTGYFLERDVFGATHRAMPAAREMLASRIADRAQRERGATSGEGASPDASPRPDERQG</sequence>
<organism evidence="10 11">
    <name type="scientific">Roseomonas elaeocarpi</name>
    <dbReference type="NCBI Taxonomy" id="907779"/>
    <lineage>
        <taxon>Bacteria</taxon>
        <taxon>Pseudomonadati</taxon>
        <taxon>Pseudomonadota</taxon>
        <taxon>Alphaproteobacteria</taxon>
        <taxon>Acetobacterales</taxon>
        <taxon>Roseomonadaceae</taxon>
        <taxon>Roseomonas</taxon>
    </lineage>
</organism>
<dbReference type="Proteomes" id="UP001589865">
    <property type="component" value="Unassembled WGS sequence"/>
</dbReference>
<dbReference type="SUPFAM" id="SSF50249">
    <property type="entry name" value="Nucleic acid-binding proteins"/>
    <property type="match status" value="1"/>
</dbReference>
<dbReference type="SUPFAM" id="SSF57863">
    <property type="entry name" value="ArfGap/RecO-like zinc finger"/>
    <property type="match status" value="1"/>
</dbReference>
<evidence type="ECO:0000313" key="10">
    <source>
        <dbReference type="EMBL" id="MFC0410431.1"/>
    </source>
</evidence>
<dbReference type="Gene3D" id="1.20.1440.120">
    <property type="entry name" value="Recombination protein O, C-terminal domain"/>
    <property type="match status" value="1"/>
</dbReference>
<dbReference type="InterPro" id="IPR022572">
    <property type="entry name" value="DNA_rep/recomb_RecO_N"/>
</dbReference>
<evidence type="ECO:0000256" key="6">
    <source>
        <dbReference type="ARBA" id="ARBA00033409"/>
    </source>
</evidence>
<dbReference type="PANTHER" id="PTHR33991:SF1">
    <property type="entry name" value="DNA REPAIR PROTEIN RECO"/>
    <property type="match status" value="1"/>
</dbReference>
<dbReference type="Pfam" id="PF02565">
    <property type="entry name" value="RecO_C"/>
    <property type="match status" value="1"/>
</dbReference>
<dbReference type="InterPro" id="IPR003717">
    <property type="entry name" value="RecO"/>
</dbReference>
<evidence type="ECO:0000259" key="9">
    <source>
        <dbReference type="Pfam" id="PF11967"/>
    </source>
</evidence>
<evidence type="ECO:0000256" key="3">
    <source>
        <dbReference type="ARBA" id="ARBA00022763"/>
    </source>
</evidence>
<gene>
    <name evidence="7 10" type="primary">recO</name>
    <name evidence="10" type="ORF">ACFFGY_19430</name>
</gene>
<keyword evidence="11" id="KW-1185">Reference proteome</keyword>
<keyword evidence="5 7" id="KW-0234">DNA repair</keyword>
<dbReference type="Pfam" id="PF11967">
    <property type="entry name" value="RecO_N"/>
    <property type="match status" value="1"/>
</dbReference>
<feature type="region of interest" description="Disordered" evidence="8">
    <location>
        <begin position="237"/>
        <end position="267"/>
    </location>
</feature>
<dbReference type="InterPro" id="IPR012340">
    <property type="entry name" value="NA-bd_OB-fold"/>
</dbReference>
<dbReference type="PANTHER" id="PTHR33991">
    <property type="entry name" value="DNA REPAIR PROTEIN RECO"/>
    <property type="match status" value="1"/>
</dbReference>
<evidence type="ECO:0000313" key="11">
    <source>
        <dbReference type="Proteomes" id="UP001589865"/>
    </source>
</evidence>
<keyword evidence="4 7" id="KW-0233">DNA recombination</keyword>
<reference evidence="10 11" key="1">
    <citation type="submission" date="2024-09" db="EMBL/GenBank/DDBJ databases">
        <authorList>
            <person name="Sun Q."/>
            <person name="Mori K."/>
        </authorList>
    </citation>
    <scope>NUCLEOTIDE SEQUENCE [LARGE SCALE GENOMIC DNA]</scope>
    <source>
        <strain evidence="10 11">TBRC 5777</strain>
    </source>
</reference>
<evidence type="ECO:0000256" key="4">
    <source>
        <dbReference type="ARBA" id="ARBA00023172"/>
    </source>
</evidence>
<dbReference type="InterPro" id="IPR042242">
    <property type="entry name" value="RecO_C"/>
</dbReference>
<evidence type="ECO:0000256" key="7">
    <source>
        <dbReference type="HAMAP-Rule" id="MF_00201"/>
    </source>
</evidence>
<dbReference type="NCBIfam" id="TIGR00613">
    <property type="entry name" value="reco"/>
    <property type="match status" value="1"/>
</dbReference>
<dbReference type="InterPro" id="IPR037278">
    <property type="entry name" value="ARFGAP/RecO"/>
</dbReference>
<name>A0ABV6K1I4_9PROT</name>
<dbReference type="HAMAP" id="MF_00201">
    <property type="entry name" value="RecO"/>
    <property type="match status" value="1"/>
</dbReference>